<comment type="caution">
    <text evidence="2">The sequence shown here is derived from an EMBL/GenBank/DDBJ whole genome shotgun (WGS) entry which is preliminary data.</text>
</comment>
<evidence type="ECO:0000259" key="1">
    <source>
        <dbReference type="Pfam" id="PF03544"/>
    </source>
</evidence>
<dbReference type="RefSeq" id="WP_166148912.1">
    <property type="nucleotide sequence ID" value="NZ_JAANYN010000007.1"/>
</dbReference>
<organism evidence="2 3">
    <name type="scientific">Cyclobacterium plantarum</name>
    <dbReference type="NCBI Taxonomy" id="2716263"/>
    <lineage>
        <taxon>Bacteria</taxon>
        <taxon>Pseudomonadati</taxon>
        <taxon>Bacteroidota</taxon>
        <taxon>Cytophagia</taxon>
        <taxon>Cytophagales</taxon>
        <taxon>Cyclobacteriaceae</taxon>
        <taxon>Cyclobacterium</taxon>
    </lineage>
</organism>
<feature type="domain" description="TonB C-terminal" evidence="1">
    <location>
        <begin position="39"/>
        <end position="80"/>
    </location>
</feature>
<accession>A0ABX0H9W8</accession>
<evidence type="ECO:0000313" key="2">
    <source>
        <dbReference type="EMBL" id="NHE58479.1"/>
    </source>
</evidence>
<name>A0ABX0H9W8_9BACT</name>
<keyword evidence="3" id="KW-1185">Reference proteome</keyword>
<dbReference type="InterPro" id="IPR037682">
    <property type="entry name" value="TonB_C"/>
</dbReference>
<protein>
    <recommendedName>
        <fullName evidence="1">TonB C-terminal domain-containing protein</fullName>
    </recommendedName>
</protein>
<dbReference type="Gene3D" id="3.30.1150.10">
    <property type="match status" value="1"/>
</dbReference>
<reference evidence="2 3" key="1">
    <citation type="submission" date="2020-03" db="EMBL/GenBank/DDBJ databases">
        <title>Cyclobacterium plantarum sp. nov., a marine bacterium isolated from a coastal-marine wetland.</title>
        <authorList>
            <person name="Sanchez-Porro C."/>
            <person name="Ventosa A."/>
            <person name="Amoozegar M."/>
        </authorList>
    </citation>
    <scope>NUCLEOTIDE SEQUENCE [LARGE SCALE GENOMIC DNA]</scope>
    <source>
        <strain evidence="2 3">GBPx2</strain>
    </source>
</reference>
<sequence>MLDFYPPINDSLFPGRRLAQKHQFCSFRLKAKGNIIALSYPSLAKEALRVIKAYPHKWTPAQENGKSISSFIRVPIRFKMP</sequence>
<dbReference type="Pfam" id="PF03544">
    <property type="entry name" value="TonB_C"/>
    <property type="match status" value="1"/>
</dbReference>
<gene>
    <name evidence="2" type="ORF">G9Q97_16845</name>
</gene>
<proteinExistence type="predicted"/>
<dbReference type="EMBL" id="JAANYN010000007">
    <property type="protein sequence ID" value="NHE58479.1"/>
    <property type="molecule type" value="Genomic_DNA"/>
</dbReference>
<dbReference type="Proteomes" id="UP000649799">
    <property type="component" value="Unassembled WGS sequence"/>
</dbReference>
<evidence type="ECO:0000313" key="3">
    <source>
        <dbReference type="Proteomes" id="UP000649799"/>
    </source>
</evidence>